<dbReference type="PANTHER" id="PTHR33529">
    <property type="entry name" value="SLR0882 PROTEIN-RELATED"/>
    <property type="match status" value="1"/>
</dbReference>
<gene>
    <name evidence="7" type="ORF">HMPREF1705_02896</name>
</gene>
<keyword evidence="5 6" id="KW-0472">Membrane</keyword>
<feature type="transmembrane region" description="Helical" evidence="6">
    <location>
        <begin position="342"/>
        <end position="364"/>
    </location>
</feature>
<dbReference type="eggNOG" id="COG0795">
    <property type="taxonomic scope" value="Bacteria"/>
</dbReference>
<comment type="subcellular location">
    <subcellularLocation>
        <location evidence="1">Cell membrane</location>
        <topology evidence="1">Multi-pass membrane protein</topology>
    </subcellularLocation>
</comment>
<evidence type="ECO:0000256" key="4">
    <source>
        <dbReference type="ARBA" id="ARBA00022989"/>
    </source>
</evidence>
<dbReference type="STRING" id="592015.HMPREF1705_02896"/>
<dbReference type="GO" id="GO:0015920">
    <property type="term" value="P:lipopolysaccharide transport"/>
    <property type="evidence" value="ECO:0007669"/>
    <property type="project" value="TreeGrafter"/>
</dbReference>
<dbReference type="EMBL" id="ACJX03000001">
    <property type="protein sequence ID" value="KRT35655.1"/>
    <property type="molecule type" value="Genomic_DNA"/>
</dbReference>
<evidence type="ECO:0000256" key="2">
    <source>
        <dbReference type="ARBA" id="ARBA00022475"/>
    </source>
</evidence>
<dbReference type="GO" id="GO:0043190">
    <property type="term" value="C:ATP-binding cassette (ABC) transporter complex"/>
    <property type="evidence" value="ECO:0007669"/>
    <property type="project" value="InterPro"/>
</dbReference>
<dbReference type="RefSeq" id="WP_009201640.1">
    <property type="nucleotide sequence ID" value="NZ_ACJX03000001.1"/>
</dbReference>
<dbReference type="InterPro" id="IPR030923">
    <property type="entry name" value="LptG"/>
</dbReference>
<reference evidence="8" key="1">
    <citation type="submission" date="2012-09" db="EMBL/GenBank/DDBJ databases">
        <authorList>
            <person name="Weinstock G."/>
            <person name="Sodergren E."/>
            <person name="Clifton S."/>
            <person name="Fulton L."/>
            <person name="Fulton B."/>
            <person name="Courtney L."/>
            <person name="Fronick C."/>
            <person name="Harrison M."/>
            <person name="Strong C."/>
            <person name="Farmer C."/>
            <person name="Delehaunty K."/>
            <person name="Markovic C."/>
            <person name="Hall O."/>
            <person name="Minx P."/>
            <person name="Tomlinson C."/>
            <person name="Mitreva M."/>
            <person name="Nelson J."/>
            <person name="Hou S."/>
            <person name="Wollam A."/>
            <person name="Pepin K.H."/>
            <person name="Johnson M."/>
            <person name="Bhonagiri V."/>
            <person name="Nash W.E."/>
            <person name="Suruliraj S."/>
            <person name="Warren W."/>
            <person name="Chinwalla A."/>
            <person name="Mardis E.R."/>
            <person name="Wilson R.K."/>
        </authorList>
    </citation>
    <scope>NUCLEOTIDE SEQUENCE [LARGE SCALE GENOMIC DNA]</scope>
    <source>
        <strain evidence="8">OS1</strain>
    </source>
</reference>
<dbReference type="Pfam" id="PF03739">
    <property type="entry name" value="LptF_LptG"/>
    <property type="match status" value="1"/>
</dbReference>
<dbReference type="NCBIfam" id="TIGR04408">
    <property type="entry name" value="LptG_lptG"/>
    <property type="match status" value="1"/>
</dbReference>
<feature type="transmembrane region" description="Helical" evidence="6">
    <location>
        <begin position="280"/>
        <end position="300"/>
    </location>
</feature>
<evidence type="ECO:0000256" key="6">
    <source>
        <dbReference type="SAM" id="Phobius"/>
    </source>
</evidence>
<dbReference type="Proteomes" id="UP000005273">
    <property type="component" value="Unassembled WGS sequence"/>
</dbReference>
<dbReference type="AlphaFoldDB" id="A0A0T5XBB0"/>
<keyword evidence="2" id="KW-1003">Cell membrane</keyword>
<evidence type="ECO:0000313" key="7">
    <source>
        <dbReference type="EMBL" id="KRT35655.1"/>
    </source>
</evidence>
<feature type="transmembrane region" description="Helical" evidence="6">
    <location>
        <begin position="312"/>
        <end position="330"/>
    </location>
</feature>
<organism evidence="7 8">
    <name type="scientific">Acetomicrobium hydrogeniformans ATCC BAA-1850</name>
    <dbReference type="NCBI Taxonomy" id="592015"/>
    <lineage>
        <taxon>Bacteria</taxon>
        <taxon>Thermotogati</taxon>
        <taxon>Synergistota</taxon>
        <taxon>Synergistia</taxon>
        <taxon>Synergistales</taxon>
        <taxon>Acetomicrobiaceae</taxon>
        <taxon>Acetomicrobium</taxon>
    </lineage>
</organism>
<sequence>MAEFRLKFRLLDKFIITEFYPTFVFGVMVFTVLLVAGDLLFDIADLLIQSRVPFSIVIRLFVYRLPGVIVLTLPMAALLATILSFGKLATQSELTALRASGISFYRILRPVFLASILIGGFALLLNETLVPLADRAADNIMRYEVARQKPSLLKEQMFLKEERDGALSRVIYIGKLFPQEGNMDDVLIQEFESGEITRILTAKNGDWKEGQWWLYNGQVFNVTKEGFVEPLFSFEKQQLSLPLSPSQVVTSSQDPKKMSAFELYNYIKLMNVQGSDVNSLWVLLHLRLAVPWASVVLALVGASVGAGTRRSGSGMGIGVSILLVFAYYVFMSFCRSLGQGGYIPPLLAAWMPNLIFLVCGAFMVKGANR</sequence>
<keyword evidence="8" id="KW-1185">Reference proteome</keyword>
<evidence type="ECO:0000256" key="3">
    <source>
        <dbReference type="ARBA" id="ARBA00022692"/>
    </source>
</evidence>
<keyword evidence="3 6" id="KW-0812">Transmembrane</keyword>
<evidence type="ECO:0000256" key="1">
    <source>
        <dbReference type="ARBA" id="ARBA00004651"/>
    </source>
</evidence>
<comment type="caution">
    <text evidence="7">The sequence shown here is derived from an EMBL/GenBank/DDBJ whole genome shotgun (WGS) entry which is preliminary data.</text>
</comment>
<name>A0A0T5XBB0_9BACT</name>
<dbReference type="InterPro" id="IPR005495">
    <property type="entry name" value="LptG/LptF_permease"/>
</dbReference>
<feature type="transmembrane region" description="Helical" evidence="6">
    <location>
        <begin position="20"/>
        <end position="41"/>
    </location>
</feature>
<evidence type="ECO:0000256" key="5">
    <source>
        <dbReference type="ARBA" id="ARBA00023136"/>
    </source>
</evidence>
<evidence type="ECO:0000313" key="8">
    <source>
        <dbReference type="Proteomes" id="UP000005273"/>
    </source>
</evidence>
<proteinExistence type="predicted"/>
<feature type="transmembrane region" description="Helical" evidence="6">
    <location>
        <begin position="61"/>
        <end position="86"/>
    </location>
</feature>
<protein>
    <submittedName>
        <fullName evidence="7">Permease, YjgP/YjgQ family</fullName>
    </submittedName>
</protein>
<dbReference type="OrthoDB" id="9780716at2"/>
<dbReference type="GO" id="GO:0055085">
    <property type="term" value="P:transmembrane transport"/>
    <property type="evidence" value="ECO:0007669"/>
    <property type="project" value="InterPro"/>
</dbReference>
<accession>A0A0T5XBB0</accession>
<feature type="transmembrane region" description="Helical" evidence="6">
    <location>
        <begin position="107"/>
        <end position="125"/>
    </location>
</feature>
<keyword evidence="4 6" id="KW-1133">Transmembrane helix</keyword>
<dbReference type="PANTHER" id="PTHR33529:SF6">
    <property type="entry name" value="YJGP_YJGQ FAMILY PERMEASE"/>
    <property type="match status" value="1"/>
</dbReference>